<dbReference type="Proteomes" id="UP000295674">
    <property type="component" value="Unassembled WGS sequence"/>
</dbReference>
<sequence length="116" mass="12897">MTSYNDLWLIGIAWRLDRLRWAPTALLTGCVRSHGLCMAEFPADEPAWLDQQLTDRELAAAMCQGCPVTDECLELELRSGGADTGGVWGGLSADDRRELHAHWLCRGERAERGVAR</sequence>
<protein>
    <submittedName>
        <fullName evidence="2">WhiB family transcriptional regulator</fullName>
    </submittedName>
</protein>
<dbReference type="InterPro" id="IPR034768">
    <property type="entry name" value="4FE4S_WBL"/>
</dbReference>
<reference evidence="2 3" key="1">
    <citation type="submission" date="2019-03" db="EMBL/GenBank/DDBJ databases">
        <title>Draft genome sequences of novel Actinobacteria.</title>
        <authorList>
            <person name="Sahin N."/>
            <person name="Ay H."/>
            <person name="Saygin H."/>
        </authorList>
    </citation>
    <scope>NUCLEOTIDE SEQUENCE [LARGE SCALE GENOMIC DNA]</scope>
    <source>
        <strain evidence="2 3">16K309</strain>
    </source>
</reference>
<gene>
    <name evidence="2" type="ORF">E1181_20705</name>
</gene>
<evidence type="ECO:0000259" key="1">
    <source>
        <dbReference type="PROSITE" id="PS51674"/>
    </source>
</evidence>
<dbReference type="OrthoDB" id="3689751at2"/>
<keyword evidence="3" id="KW-1185">Reference proteome</keyword>
<comment type="caution">
    <text evidence="2">The sequence shown here is derived from an EMBL/GenBank/DDBJ whole genome shotgun (WGS) entry which is preliminary data.</text>
</comment>
<evidence type="ECO:0000313" key="2">
    <source>
        <dbReference type="EMBL" id="TDD03314.1"/>
    </source>
</evidence>
<dbReference type="Pfam" id="PF02467">
    <property type="entry name" value="Whib"/>
    <property type="match status" value="1"/>
</dbReference>
<proteinExistence type="predicted"/>
<accession>A0A4R4VLU2</accession>
<dbReference type="RefSeq" id="WP_132677267.1">
    <property type="nucleotide sequence ID" value="NZ_SMKS01000040.1"/>
</dbReference>
<dbReference type="AlphaFoldDB" id="A0A4R4VLU2"/>
<dbReference type="EMBL" id="SMKS01000040">
    <property type="protein sequence ID" value="TDD03314.1"/>
    <property type="molecule type" value="Genomic_DNA"/>
</dbReference>
<evidence type="ECO:0000313" key="3">
    <source>
        <dbReference type="Proteomes" id="UP000295674"/>
    </source>
</evidence>
<name>A0A4R4VLU2_9PSEU</name>
<feature type="domain" description="4Fe-4S Wbl-type" evidence="1">
    <location>
        <begin position="36"/>
        <end position="98"/>
    </location>
</feature>
<dbReference type="PROSITE" id="PS51674">
    <property type="entry name" value="4FE4S_WBL"/>
    <property type="match status" value="1"/>
</dbReference>
<organism evidence="2 3">
    <name type="scientific">Saccharopolyspora terrae</name>
    <dbReference type="NCBI Taxonomy" id="2530384"/>
    <lineage>
        <taxon>Bacteria</taxon>
        <taxon>Bacillati</taxon>
        <taxon>Actinomycetota</taxon>
        <taxon>Actinomycetes</taxon>
        <taxon>Pseudonocardiales</taxon>
        <taxon>Pseudonocardiaceae</taxon>
        <taxon>Saccharopolyspora</taxon>
    </lineage>
</organism>